<reference evidence="2" key="1">
    <citation type="submission" date="2016-10" db="EMBL/GenBank/DDBJ databases">
        <title>Sequence of Gallionella enrichment culture.</title>
        <authorList>
            <person name="Poehlein A."/>
            <person name="Muehling M."/>
            <person name="Daniel R."/>
        </authorList>
    </citation>
    <scope>NUCLEOTIDE SEQUENCE</scope>
</reference>
<sequence>MTARPHHDLVLRDPHLARCKVGDVRSEHDGRELQTRTVRSRRPRAGTRRAAAHPAVDRVGRVRPTHPGILDLESRGERQPVRRLRDRQSGPVGDRVEGRHHESGTGHGQAIQQVTRRVTRPDQLGEHPVDGPGVQPLLEPERGGPCDLVSGDHRVLHWRGPPPGRKHREVQVDPAESRDIEQVRRNESAVGDHRCAVQLKRHQPVAEHAVAKRSGRQHLQAGVECSLLHRAGRDGAPTAARSIGPRKHRDHLVLGFEQGLEHGNGHRWGTGKEQTHAVDPRRRARIVPTGPDGSSAVTTRVGQRMTPQAARSRRRPSASSKGNPM</sequence>
<evidence type="ECO:0000313" key="2">
    <source>
        <dbReference type="EMBL" id="OIQ87591.1"/>
    </source>
</evidence>
<dbReference type="EMBL" id="MLJW01000415">
    <property type="protein sequence ID" value="OIQ87591.1"/>
    <property type="molecule type" value="Genomic_DNA"/>
</dbReference>
<feature type="compositionally biased region" description="Basic and acidic residues" evidence="1">
    <location>
        <begin position="169"/>
        <end position="178"/>
    </location>
</feature>
<proteinExistence type="predicted"/>
<feature type="compositionally biased region" description="Basic residues" evidence="1">
    <location>
        <begin position="38"/>
        <end position="51"/>
    </location>
</feature>
<accession>A0A1J5R6B4</accession>
<organism evidence="2">
    <name type="scientific">mine drainage metagenome</name>
    <dbReference type="NCBI Taxonomy" id="410659"/>
    <lineage>
        <taxon>unclassified sequences</taxon>
        <taxon>metagenomes</taxon>
        <taxon>ecological metagenomes</taxon>
    </lineage>
</organism>
<comment type="caution">
    <text evidence="2">The sequence shown here is derived from an EMBL/GenBank/DDBJ whole genome shotgun (WGS) entry which is preliminary data.</text>
</comment>
<evidence type="ECO:0000256" key="1">
    <source>
        <dbReference type="SAM" id="MobiDB-lite"/>
    </source>
</evidence>
<feature type="region of interest" description="Disordered" evidence="1">
    <location>
        <begin position="157"/>
        <end position="178"/>
    </location>
</feature>
<dbReference type="AlphaFoldDB" id="A0A1J5R6B4"/>
<name>A0A1J5R6B4_9ZZZZ</name>
<gene>
    <name evidence="2" type="ORF">GALL_305620</name>
</gene>
<protein>
    <submittedName>
        <fullName evidence="2">Uncharacterized protein</fullName>
    </submittedName>
</protein>
<feature type="region of interest" description="Disordered" evidence="1">
    <location>
        <begin position="27"/>
        <end position="113"/>
    </location>
</feature>
<feature type="compositionally biased region" description="Basic and acidic residues" evidence="1">
    <location>
        <begin position="94"/>
        <end position="104"/>
    </location>
</feature>
<feature type="region of interest" description="Disordered" evidence="1">
    <location>
        <begin position="285"/>
        <end position="325"/>
    </location>
</feature>